<keyword evidence="1" id="KW-0699">rRNA-binding</keyword>
<accession>A0A0G0VHY9</accession>
<proteinExistence type="predicted"/>
<dbReference type="NCBIfam" id="TIGR00029">
    <property type="entry name" value="S20"/>
    <property type="match status" value="1"/>
</dbReference>
<reference evidence="7 8" key="1">
    <citation type="journal article" date="2015" name="Nature">
        <title>rRNA introns, odd ribosomes, and small enigmatic genomes across a large radiation of phyla.</title>
        <authorList>
            <person name="Brown C.T."/>
            <person name="Hug L.A."/>
            <person name="Thomas B.C."/>
            <person name="Sharon I."/>
            <person name="Castelle C.J."/>
            <person name="Singh A."/>
            <person name="Wilkins M.J."/>
            <person name="Williams K.H."/>
            <person name="Banfield J.F."/>
        </authorList>
    </citation>
    <scope>NUCLEOTIDE SEQUENCE [LARGE SCALE GENOMIC DNA]</scope>
</reference>
<comment type="caution">
    <text evidence="7">The sequence shown here is derived from an EMBL/GenBank/DDBJ whole genome shotgun (WGS) entry which is preliminary data.</text>
</comment>
<dbReference type="InterPro" id="IPR036510">
    <property type="entry name" value="Ribosomal_bS20_sf"/>
</dbReference>
<dbReference type="InterPro" id="IPR002583">
    <property type="entry name" value="Ribosomal_bS20"/>
</dbReference>
<evidence type="ECO:0000256" key="4">
    <source>
        <dbReference type="ARBA" id="ARBA00023274"/>
    </source>
</evidence>
<evidence type="ECO:0000256" key="3">
    <source>
        <dbReference type="ARBA" id="ARBA00022980"/>
    </source>
</evidence>
<dbReference type="EMBL" id="LBZM01000023">
    <property type="protein sequence ID" value="KKR71610.1"/>
    <property type="molecule type" value="Genomic_DNA"/>
</dbReference>
<evidence type="ECO:0000313" key="8">
    <source>
        <dbReference type="Proteomes" id="UP000034664"/>
    </source>
</evidence>
<sequence length="68" mass="7771">MRQDQKRTDRNKRVQDSYKQAVKITAAKPTKQSIAKTYSAIDTAAKKHVIHKNKAARLKKQVARHAQS</sequence>
<dbReference type="Pfam" id="PF01649">
    <property type="entry name" value="Ribosomal_S20p"/>
    <property type="match status" value="1"/>
</dbReference>
<dbReference type="GO" id="GO:0003735">
    <property type="term" value="F:structural constituent of ribosome"/>
    <property type="evidence" value="ECO:0007669"/>
    <property type="project" value="InterPro"/>
</dbReference>
<protein>
    <recommendedName>
        <fullName evidence="5">Small ribosomal subunit protein bS20</fullName>
    </recommendedName>
    <alternativeName>
        <fullName evidence="6">30S ribosomal protein S20</fullName>
    </alternativeName>
</protein>
<evidence type="ECO:0000256" key="2">
    <source>
        <dbReference type="ARBA" id="ARBA00022884"/>
    </source>
</evidence>
<evidence type="ECO:0000256" key="5">
    <source>
        <dbReference type="ARBA" id="ARBA00035136"/>
    </source>
</evidence>
<dbReference type="GO" id="GO:0005840">
    <property type="term" value="C:ribosome"/>
    <property type="evidence" value="ECO:0007669"/>
    <property type="project" value="UniProtKB-KW"/>
</dbReference>
<dbReference type="Gene3D" id="1.20.58.110">
    <property type="entry name" value="Ribosomal protein S20"/>
    <property type="match status" value="1"/>
</dbReference>
<evidence type="ECO:0000256" key="6">
    <source>
        <dbReference type="ARBA" id="ARBA00035343"/>
    </source>
</evidence>
<dbReference type="AlphaFoldDB" id="A0A0G0VHY9"/>
<evidence type="ECO:0000313" key="7">
    <source>
        <dbReference type="EMBL" id="KKR71610.1"/>
    </source>
</evidence>
<organism evidence="7 8">
    <name type="scientific">Candidatus Roizmanbacteria bacterium GW2011_GWB1_40_7</name>
    <dbReference type="NCBI Taxonomy" id="1618482"/>
    <lineage>
        <taxon>Bacteria</taxon>
        <taxon>Candidatus Roizmaniibacteriota</taxon>
    </lineage>
</organism>
<dbReference type="GO" id="GO:0019843">
    <property type="term" value="F:rRNA binding"/>
    <property type="evidence" value="ECO:0007669"/>
    <property type="project" value="UniProtKB-KW"/>
</dbReference>
<dbReference type="GO" id="GO:0006412">
    <property type="term" value="P:translation"/>
    <property type="evidence" value="ECO:0007669"/>
    <property type="project" value="InterPro"/>
</dbReference>
<evidence type="ECO:0000256" key="1">
    <source>
        <dbReference type="ARBA" id="ARBA00022730"/>
    </source>
</evidence>
<dbReference type="PATRIC" id="fig|1618482.3.peg.828"/>
<keyword evidence="2" id="KW-0694">RNA-binding</keyword>
<keyword evidence="4" id="KW-0687">Ribonucleoprotein</keyword>
<name>A0A0G0VHY9_9BACT</name>
<gene>
    <name evidence="7" type="ORF">UU14_C0023G0010</name>
</gene>
<dbReference type="Proteomes" id="UP000034664">
    <property type="component" value="Unassembled WGS sequence"/>
</dbReference>
<keyword evidence="3 7" id="KW-0689">Ribosomal protein</keyword>
<dbReference type="SUPFAM" id="SSF46992">
    <property type="entry name" value="Ribosomal protein S20"/>
    <property type="match status" value="1"/>
</dbReference>
<dbReference type="GO" id="GO:1990904">
    <property type="term" value="C:ribonucleoprotein complex"/>
    <property type="evidence" value="ECO:0007669"/>
    <property type="project" value="UniProtKB-KW"/>
</dbReference>